<dbReference type="PANTHER" id="PTHR30469">
    <property type="entry name" value="MULTIDRUG RESISTANCE PROTEIN MDTA"/>
    <property type="match status" value="1"/>
</dbReference>
<dbReference type="GO" id="GO:1990195">
    <property type="term" value="C:macrolide transmembrane transporter complex"/>
    <property type="evidence" value="ECO:0007669"/>
    <property type="project" value="InterPro"/>
</dbReference>
<feature type="coiled-coil region" evidence="3">
    <location>
        <begin position="103"/>
        <end position="189"/>
    </location>
</feature>
<evidence type="ECO:0000313" key="8">
    <source>
        <dbReference type="EMBL" id="HIZ86506.1"/>
    </source>
</evidence>
<evidence type="ECO:0000256" key="3">
    <source>
        <dbReference type="SAM" id="Coils"/>
    </source>
</evidence>
<feature type="signal peptide" evidence="4">
    <location>
        <begin position="1"/>
        <end position="23"/>
    </location>
</feature>
<dbReference type="GO" id="GO:0030313">
    <property type="term" value="C:cell envelope"/>
    <property type="evidence" value="ECO:0007669"/>
    <property type="project" value="UniProtKB-SubCell"/>
</dbReference>
<evidence type="ECO:0000256" key="4">
    <source>
        <dbReference type="SAM" id="SignalP"/>
    </source>
</evidence>
<dbReference type="GO" id="GO:0019898">
    <property type="term" value="C:extrinsic component of membrane"/>
    <property type="evidence" value="ECO:0007669"/>
    <property type="project" value="InterPro"/>
</dbReference>
<dbReference type="InterPro" id="IPR058625">
    <property type="entry name" value="MdtA-like_BSH"/>
</dbReference>
<dbReference type="PANTHER" id="PTHR30469:SF33">
    <property type="entry name" value="SLR1207 PROTEIN"/>
    <property type="match status" value="1"/>
</dbReference>
<evidence type="ECO:0000259" key="5">
    <source>
        <dbReference type="Pfam" id="PF25876"/>
    </source>
</evidence>
<dbReference type="Gene3D" id="2.40.420.20">
    <property type="match status" value="1"/>
</dbReference>
<dbReference type="InterPro" id="IPR006143">
    <property type="entry name" value="RND_pump_MFP"/>
</dbReference>
<name>A0A9D2GRY5_9BACT</name>
<dbReference type="NCBIfam" id="TIGR01730">
    <property type="entry name" value="RND_mfp"/>
    <property type="match status" value="1"/>
</dbReference>
<proteinExistence type="inferred from homology"/>
<dbReference type="Pfam" id="PF25990">
    <property type="entry name" value="Beta-barrel_YknX"/>
    <property type="match status" value="1"/>
</dbReference>
<dbReference type="Gene3D" id="2.40.30.170">
    <property type="match status" value="1"/>
</dbReference>
<dbReference type="Pfam" id="PF25876">
    <property type="entry name" value="HH_MFP_RND"/>
    <property type="match status" value="1"/>
</dbReference>
<dbReference type="Proteomes" id="UP000824115">
    <property type="component" value="Unassembled WGS sequence"/>
</dbReference>
<dbReference type="GO" id="GO:1990961">
    <property type="term" value="P:xenobiotic detoxification by transmembrane export across the plasma membrane"/>
    <property type="evidence" value="ECO:0007669"/>
    <property type="project" value="InterPro"/>
</dbReference>
<dbReference type="InterPro" id="IPR058636">
    <property type="entry name" value="Beta-barrel_YknX"/>
</dbReference>
<feature type="chain" id="PRO_5039226644" evidence="4">
    <location>
        <begin position="24"/>
        <end position="401"/>
    </location>
</feature>
<comment type="caution">
    <text evidence="8">The sequence shown here is derived from an EMBL/GenBank/DDBJ whole genome shotgun (WGS) entry which is preliminary data.</text>
</comment>
<evidence type="ECO:0000256" key="1">
    <source>
        <dbReference type="ARBA" id="ARBA00009477"/>
    </source>
</evidence>
<feature type="domain" description="YknX-like beta-barrel" evidence="7">
    <location>
        <begin position="227"/>
        <end position="315"/>
    </location>
</feature>
<dbReference type="GO" id="GO:0015562">
    <property type="term" value="F:efflux transmembrane transporter activity"/>
    <property type="evidence" value="ECO:0007669"/>
    <property type="project" value="TreeGrafter"/>
</dbReference>
<organism evidence="8 9">
    <name type="scientific">Candidatus Coprenecus stercoravium</name>
    <dbReference type="NCBI Taxonomy" id="2840735"/>
    <lineage>
        <taxon>Bacteria</taxon>
        <taxon>Pseudomonadati</taxon>
        <taxon>Bacteroidota</taxon>
        <taxon>Bacteroidia</taxon>
        <taxon>Bacteroidales</taxon>
        <taxon>Rikenellaceae</taxon>
        <taxon>Rikenellaceae incertae sedis</taxon>
        <taxon>Candidatus Coprenecus</taxon>
    </lineage>
</organism>
<comment type="similarity">
    <text evidence="1">Belongs to the membrane fusion protein (MFP) (TC 8.A.1) family.</text>
</comment>
<reference evidence="8" key="1">
    <citation type="journal article" date="2021" name="PeerJ">
        <title>Extensive microbial diversity within the chicken gut microbiome revealed by metagenomics and culture.</title>
        <authorList>
            <person name="Gilroy R."/>
            <person name="Ravi A."/>
            <person name="Getino M."/>
            <person name="Pursley I."/>
            <person name="Horton D.L."/>
            <person name="Alikhan N.F."/>
            <person name="Baker D."/>
            <person name="Gharbi K."/>
            <person name="Hall N."/>
            <person name="Watson M."/>
            <person name="Adriaenssens E.M."/>
            <person name="Foster-Nyarko E."/>
            <person name="Jarju S."/>
            <person name="Secka A."/>
            <person name="Antonio M."/>
            <person name="Oren A."/>
            <person name="Chaudhuri R.R."/>
            <person name="La Ragione R."/>
            <person name="Hildebrand F."/>
            <person name="Pallen M.J."/>
        </authorList>
    </citation>
    <scope>NUCLEOTIDE SEQUENCE</scope>
    <source>
        <strain evidence="8">Gambia16-554</strain>
    </source>
</reference>
<dbReference type="GO" id="GO:1990281">
    <property type="term" value="C:efflux pump complex"/>
    <property type="evidence" value="ECO:0007669"/>
    <property type="project" value="TreeGrafter"/>
</dbReference>
<dbReference type="AlphaFoldDB" id="A0A9D2GRY5"/>
<feature type="domain" description="Multidrug resistance protein MdtA-like barrel-sandwich hybrid" evidence="6">
    <location>
        <begin position="64"/>
        <end position="209"/>
    </location>
</feature>
<evidence type="ECO:0000256" key="2">
    <source>
        <dbReference type="ARBA" id="ARBA00023054"/>
    </source>
</evidence>
<feature type="domain" description="Multidrug resistance protein MdtA-like alpha-helical hairpin" evidence="5">
    <location>
        <begin position="110"/>
        <end position="185"/>
    </location>
</feature>
<sequence length="401" mass="43648">MKTGKKRRKAIRITALTALAVTAALTIGALRSGTEETVTVSRPDTGSITERIPANGKIQPVTEVPISPDVSGEIVELYVDEGDTVGKGDLLLRIRQDTYLSVRAQAEAALNAAKARYAQQEASLDKSRQSYMRSRRLYERQSVSLQEYESAEAEYLMAKAQLEAYEYDIDNAEASLKEAEDNLTRTTIRSPIDGIVSVLCVETGERVVGTSQMAGTEMLRIADLNEMEVVADVNENDIIRISKGDTADIDVDAYPGRRFKGTVTKIANSAKNITSAAGILSDVTTFEVKIRILPEPHGEIPAYPFRPGMSASVEIKTARRDSTVTVPLQSVTPDYGVFIYEAGTSTVRKVQVETGIQDIGDIEILSGLGSPDSVWIVTGPYSTISRILTDGMKVIAEFEDN</sequence>
<dbReference type="Pfam" id="PF25917">
    <property type="entry name" value="BSH_RND"/>
    <property type="match status" value="1"/>
</dbReference>
<gene>
    <name evidence="8" type="ORF">IAC04_08445</name>
</gene>
<keyword evidence="4" id="KW-0732">Signal</keyword>
<dbReference type="Gene3D" id="6.10.140.1990">
    <property type="match status" value="1"/>
</dbReference>
<protein>
    <submittedName>
        <fullName evidence="8">Efflux RND transporter periplasmic adaptor subunit</fullName>
    </submittedName>
</protein>
<dbReference type="Gene3D" id="2.40.50.100">
    <property type="match status" value="1"/>
</dbReference>
<evidence type="ECO:0000313" key="9">
    <source>
        <dbReference type="Proteomes" id="UP000824115"/>
    </source>
</evidence>
<keyword evidence="2 3" id="KW-0175">Coiled coil</keyword>
<evidence type="ECO:0000259" key="7">
    <source>
        <dbReference type="Pfam" id="PF25990"/>
    </source>
</evidence>
<reference evidence="8" key="2">
    <citation type="submission" date="2021-04" db="EMBL/GenBank/DDBJ databases">
        <authorList>
            <person name="Gilroy R."/>
        </authorList>
    </citation>
    <scope>NUCLEOTIDE SEQUENCE</scope>
    <source>
        <strain evidence="8">Gambia16-554</strain>
    </source>
</reference>
<dbReference type="InterPro" id="IPR058624">
    <property type="entry name" value="MdtA-like_HH"/>
</dbReference>
<dbReference type="SUPFAM" id="SSF111369">
    <property type="entry name" value="HlyD-like secretion proteins"/>
    <property type="match status" value="1"/>
</dbReference>
<evidence type="ECO:0000259" key="6">
    <source>
        <dbReference type="Pfam" id="PF25917"/>
    </source>
</evidence>
<dbReference type="InterPro" id="IPR030190">
    <property type="entry name" value="MacA_alpha-hairpin_sf"/>
</dbReference>
<dbReference type="EMBL" id="DXAW01000147">
    <property type="protein sequence ID" value="HIZ86506.1"/>
    <property type="molecule type" value="Genomic_DNA"/>
</dbReference>
<accession>A0A9D2GRY5</accession>